<reference evidence="2 3" key="1">
    <citation type="submission" date="2019-01" db="EMBL/GenBank/DDBJ databases">
        <title>Leucobacter muris sp. nov. isolated from the nose of a laboratory mouse.</title>
        <authorList>
            <person name="Benga L."/>
            <person name="Sproeer C."/>
            <person name="Schumann P."/>
            <person name="Verbarg S."/>
            <person name="Bunk B."/>
            <person name="Engelhardt E."/>
            <person name="Benten P.M."/>
            <person name="Sager M."/>
        </authorList>
    </citation>
    <scope>NUCLEOTIDE SEQUENCE [LARGE SCALE GENOMIC DNA]</scope>
    <source>
        <strain evidence="2 3">DSM 101948</strain>
    </source>
</reference>
<evidence type="ECO:0008006" key="4">
    <source>
        <dbReference type="Google" id="ProtNLM"/>
    </source>
</evidence>
<dbReference type="Gene3D" id="3.40.190.10">
    <property type="entry name" value="Periplasmic binding protein-like II"/>
    <property type="match status" value="1"/>
</dbReference>
<dbReference type="RefSeq" id="WP_128387083.1">
    <property type="nucleotide sequence ID" value="NZ_CP035037.1"/>
</dbReference>
<dbReference type="EMBL" id="CP035037">
    <property type="protein sequence ID" value="QAB18152.1"/>
    <property type="molecule type" value="Genomic_DNA"/>
</dbReference>
<feature type="region of interest" description="Disordered" evidence="1">
    <location>
        <begin position="22"/>
        <end position="52"/>
    </location>
</feature>
<gene>
    <name evidence="2" type="ORF">Leucomu_09680</name>
</gene>
<evidence type="ECO:0000313" key="3">
    <source>
        <dbReference type="Proteomes" id="UP000285768"/>
    </source>
</evidence>
<accession>A0ABX5QGC8</accession>
<evidence type="ECO:0000313" key="2">
    <source>
        <dbReference type="EMBL" id="QAB18152.1"/>
    </source>
</evidence>
<protein>
    <recommendedName>
        <fullName evidence="4">ABC transporter substrate-binding protein</fullName>
    </recommendedName>
</protein>
<organism evidence="2 3">
    <name type="scientific">Leucobacter muris</name>
    <dbReference type="NCBI Taxonomy" id="1935379"/>
    <lineage>
        <taxon>Bacteria</taxon>
        <taxon>Bacillati</taxon>
        <taxon>Actinomycetota</taxon>
        <taxon>Actinomycetes</taxon>
        <taxon>Micrococcales</taxon>
        <taxon>Microbacteriaceae</taxon>
        <taxon>Leucobacter</taxon>
    </lineage>
</organism>
<evidence type="ECO:0000256" key="1">
    <source>
        <dbReference type="SAM" id="MobiDB-lite"/>
    </source>
</evidence>
<dbReference type="Proteomes" id="UP000285768">
    <property type="component" value="Chromosome"/>
</dbReference>
<sequence>MALAASLAGCGLSVPSDPNGTLANASGGELRVGASTDPGLIDDHGSEPSGSLARLVDDFSESIDARPEWTVGSEETLVRMLESGELDLVVGGFTEDTPWLDRAGITRGYRAIEGADGRSIVFLVPLGENAFLSELEAFLDEEVGS</sequence>
<proteinExistence type="predicted"/>
<name>A0ABX5QGC8_9MICO</name>
<keyword evidence="3" id="KW-1185">Reference proteome</keyword>
<dbReference type="SUPFAM" id="SSF53850">
    <property type="entry name" value="Periplasmic binding protein-like II"/>
    <property type="match status" value="1"/>
</dbReference>